<dbReference type="PANTHER" id="PTHR43265:SF1">
    <property type="entry name" value="ESTERASE ESTD"/>
    <property type="match status" value="1"/>
</dbReference>
<evidence type="ECO:0000259" key="3">
    <source>
        <dbReference type="Pfam" id="PF02129"/>
    </source>
</evidence>
<evidence type="ECO:0000256" key="1">
    <source>
        <dbReference type="ARBA" id="ARBA00022801"/>
    </source>
</evidence>
<feature type="domain" description="Xaa-Pro dipeptidyl-peptidase-like" evidence="3">
    <location>
        <begin position="138"/>
        <end position="254"/>
    </location>
</feature>
<gene>
    <name evidence="4" type="ORF">ACFPN2_09655</name>
</gene>
<feature type="signal peptide" evidence="2">
    <location>
        <begin position="1"/>
        <end position="21"/>
    </location>
</feature>
<dbReference type="EMBL" id="JBHSDU010000003">
    <property type="protein sequence ID" value="MFC4309345.1"/>
    <property type="molecule type" value="Genomic_DNA"/>
</dbReference>
<dbReference type="GO" id="GO:0016787">
    <property type="term" value="F:hydrolase activity"/>
    <property type="evidence" value="ECO:0007669"/>
    <property type="project" value="UniProtKB-KW"/>
</dbReference>
<proteinExistence type="predicted"/>
<dbReference type="EC" id="3.4.-.-" evidence="4"/>
<sequence>MRKKIVWTAVGLLLLAGVAWFASNRKEPTDTRYTGAYRFEDGTLMVVGPRDTTDLRFKLMNGQTGALWPTDKNGNFEGGEGWAEREPVTNRVRFQRDGAGHVTGLTWQRSGDDKSPSGNATRVPLREEMVTFPSGKLKLRGKLILPEGQGPFPVMIPVHGSEDYSAVDHYSDPYIYAANGIAAFVYDKRGTGGSTGTYTANFDVLSDDTVAAVQYVRKRPEIDGDKVNLAGYSQGGWIAPLAALKDGHIRSLFVGFGVAVPVLGEDRWGYVYALQQKGFGDKEIAEMDSIAAIIGDIVDRGQNRWSDFAHALKESRSKPWFETAKHSDSIFGMIVGTDMPLWVVRPYLWWKYGRDDPPFIDRLYDPVQTLAKLEVPSLWIFGGKDSSAPTQWSVDALHKLQADNKPIEYFIYPDAEHGITRFKQKDDGERVTLGYEEGYFRQQLEWYRKQLEWYRKQSGLQ</sequence>
<dbReference type="Pfam" id="PF02129">
    <property type="entry name" value="Peptidase_S15"/>
    <property type="match status" value="1"/>
</dbReference>
<protein>
    <submittedName>
        <fullName evidence="4">Alpha/beta hydrolase family protein</fullName>
        <ecNumber evidence="4">3.4.-.-</ecNumber>
    </submittedName>
</protein>
<organism evidence="4 5">
    <name type="scientific">Steroidobacter flavus</name>
    <dbReference type="NCBI Taxonomy" id="1842136"/>
    <lineage>
        <taxon>Bacteria</taxon>
        <taxon>Pseudomonadati</taxon>
        <taxon>Pseudomonadota</taxon>
        <taxon>Gammaproteobacteria</taxon>
        <taxon>Steroidobacterales</taxon>
        <taxon>Steroidobacteraceae</taxon>
        <taxon>Steroidobacter</taxon>
    </lineage>
</organism>
<feature type="chain" id="PRO_5046988994" evidence="2">
    <location>
        <begin position="22"/>
        <end position="461"/>
    </location>
</feature>
<dbReference type="Gene3D" id="3.40.50.1820">
    <property type="entry name" value="alpha/beta hydrolase"/>
    <property type="match status" value="1"/>
</dbReference>
<evidence type="ECO:0000256" key="2">
    <source>
        <dbReference type="SAM" id="SignalP"/>
    </source>
</evidence>
<dbReference type="Proteomes" id="UP001595904">
    <property type="component" value="Unassembled WGS sequence"/>
</dbReference>
<dbReference type="InterPro" id="IPR000383">
    <property type="entry name" value="Xaa-Pro-like_dom"/>
</dbReference>
<dbReference type="PANTHER" id="PTHR43265">
    <property type="entry name" value="ESTERASE ESTD"/>
    <property type="match status" value="1"/>
</dbReference>
<dbReference type="PROSITE" id="PS00708">
    <property type="entry name" value="PRO_ENDOPEP_SER"/>
    <property type="match status" value="1"/>
</dbReference>
<name>A0ABV8SRL1_9GAMM</name>
<dbReference type="InterPro" id="IPR002471">
    <property type="entry name" value="Pept_S9_AS"/>
</dbReference>
<dbReference type="InterPro" id="IPR053145">
    <property type="entry name" value="AB_hydrolase_Est10"/>
</dbReference>
<evidence type="ECO:0000313" key="5">
    <source>
        <dbReference type="Proteomes" id="UP001595904"/>
    </source>
</evidence>
<dbReference type="InterPro" id="IPR029058">
    <property type="entry name" value="AB_hydrolase_fold"/>
</dbReference>
<dbReference type="SUPFAM" id="SSF53474">
    <property type="entry name" value="alpha/beta-Hydrolases"/>
    <property type="match status" value="1"/>
</dbReference>
<comment type="caution">
    <text evidence="4">The sequence shown here is derived from an EMBL/GenBank/DDBJ whole genome shotgun (WGS) entry which is preliminary data.</text>
</comment>
<keyword evidence="5" id="KW-1185">Reference proteome</keyword>
<accession>A0ABV8SRL1</accession>
<keyword evidence="1 4" id="KW-0378">Hydrolase</keyword>
<evidence type="ECO:0000313" key="4">
    <source>
        <dbReference type="EMBL" id="MFC4309345.1"/>
    </source>
</evidence>
<reference evidence="5" key="1">
    <citation type="journal article" date="2019" name="Int. J. Syst. Evol. Microbiol.">
        <title>The Global Catalogue of Microorganisms (GCM) 10K type strain sequencing project: providing services to taxonomists for standard genome sequencing and annotation.</title>
        <authorList>
            <consortium name="The Broad Institute Genomics Platform"/>
            <consortium name="The Broad Institute Genome Sequencing Center for Infectious Disease"/>
            <person name="Wu L."/>
            <person name="Ma J."/>
        </authorList>
    </citation>
    <scope>NUCLEOTIDE SEQUENCE [LARGE SCALE GENOMIC DNA]</scope>
    <source>
        <strain evidence="5">CGMCC 1.10759</strain>
    </source>
</reference>
<keyword evidence="2" id="KW-0732">Signal</keyword>
<dbReference type="RefSeq" id="WP_380596401.1">
    <property type="nucleotide sequence ID" value="NZ_JBHSDU010000003.1"/>
</dbReference>